<dbReference type="PANTHER" id="PTHR11575:SF24">
    <property type="entry name" value="5'-NUCLEOTIDASE"/>
    <property type="match status" value="1"/>
</dbReference>
<keyword evidence="3" id="KW-0067">ATP-binding</keyword>
<dbReference type="SUPFAM" id="SSF55816">
    <property type="entry name" value="5'-nucleotidase (syn. UDP-sugar hydrolase), C-terminal domain"/>
    <property type="match status" value="1"/>
</dbReference>
<dbReference type="InterPro" id="IPR029052">
    <property type="entry name" value="Metallo-depent_PP-like"/>
</dbReference>
<evidence type="ECO:0000313" key="3">
    <source>
        <dbReference type="EMBL" id="KAF4690920.1"/>
    </source>
</evidence>
<dbReference type="GO" id="GO:0016787">
    <property type="term" value="F:hydrolase activity"/>
    <property type="evidence" value="ECO:0007669"/>
    <property type="project" value="InterPro"/>
</dbReference>
<name>A0A7J6P585_PEROL</name>
<dbReference type="SUPFAM" id="SSF56300">
    <property type="entry name" value="Metallo-dependent phosphatases"/>
    <property type="match status" value="1"/>
</dbReference>
<feature type="region of interest" description="Disordered" evidence="1">
    <location>
        <begin position="852"/>
        <end position="877"/>
    </location>
</feature>
<comment type="caution">
    <text evidence="3">The sequence shown here is derived from an EMBL/GenBank/DDBJ whole genome shotgun (WGS) entry which is preliminary data.</text>
</comment>
<dbReference type="PANTHER" id="PTHR11575">
    <property type="entry name" value="5'-NUCLEOTIDASE-RELATED"/>
    <property type="match status" value="1"/>
</dbReference>
<protein>
    <submittedName>
        <fullName evidence="3">MCM DNA helicase complex subunit</fullName>
    </submittedName>
</protein>
<feature type="compositionally biased region" description="Low complexity" evidence="1">
    <location>
        <begin position="852"/>
        <end position="875"/>
    </location>
</feature>
<evidence type="ECO:0000256" key="1">
    <source>
        <dbReference type="SAM" id="MobiDB-lite"/>
    </source>
</evidence>
<keyword evidence="3" id="KW-0347">Helicase</keyword>
<dbReference type="AlphaFoldDB" id="A0A7J6P585"/>
<keyword evidence="3" id="KW-0547">Nucleotide-binding</keyword>
<dbReference type="SMART" id="SM01185">
    <property type="entry name" value="EFP"/>
    <property type="match status" value="1"/>
</dbReference>
<dbReference type="InterPro" id="IPR006179">
    <property type="entry name" value="5_nucleotidase/apyrase"/>
</dbReference>
<reference evidence="3 4" key="1">
    <citation type="submission" date="2020-04" db="EMBL/GenBank/DDBJ databases">
        <title>Perkinsus olseni comparative genomics.</title>
        <authorList>
            <person name="Bogema D.R."/>
        </authorList>
    </citation>
    <scope>NUCLEOTIDE SEQUENCE [LARGE SCALE GENOMIC DNA]</scope>
    <source>
        <strain evidence="3">00978-12</strain>
    </source>
</reference>
<dbReference type="Gene3D" id="3.90.780.10">
    <property type="entry name" value="5'-Nucleotidase, C-terminal domain"/>
    <property type="match status" value="1"/>
</dbReference>
<dbReference type="EMBL" id="JABANP010000089">
    <property type="protein sequence ID" value="KAF4690920.1"/>
    <property type="molecule type" value="Genomic_DNA"/>
</dbReference>
<dbReference type="InterPro" id="IPR001059">
    <property type="entry name" value="Transl_elong_P/YeiP_cen"/>
</dbReference>
<proteinExistence type="predicted"/>
<dbReference type="InterPro" id="IPR036907">
    <property type="entry name" value="5'-Nucleotdase_C_sf"/>
</dbReference>
<dbReference type="Proteomes" id="UP000541610">
    <property type="component" value="Unassembled WGS sequence"/>
</dbReference>
<accession>A0A7J6P585</accession>
<dbReference type="Gene3D" id="2.40.50.140">
    <property type="entry name" value="Nucleic acid-binding proteins"/>
    <property type="match status" value="1"/>
</dbReference>
<evidence type="ECO:0000259" key="2">
    <source>
        <dbReference type="SMART" id="SM01185"/>
    </source>
</evidence>
<dbReference type="GO" id="GO:0004386">
    <property type="term" value="F:helicase activity"/>
    <property type="evidence" value="ECO:0007669"/>
    <property type="project" value="UniProtKB-KW"/>
</dbReference>
<sequence>MTIFGQVLKFQGKFETSPVQYWRVNELSVVKQTGVASTIAITYLNLSTMKNGRWKAQMKERVDVVELDTKSCQVLYYDEDARMLIVNDEDFSQIEVPLRLIKGAEKLLQAGHSIGVGMDGDNIVQISLPSSVLQKIRSIGMDDDDTADDRLSSTAINVACAATVTGGSTTVEKVSVTFSTANDVYSMYARPMASGGYFFEGTPSDEFYTMCAQDGENCYGQAAAEGMPEAAVGNLLDIKLSATGGKVMTKEDSGCVDPSKFDDMVRDPASAWGNTAQMAGTYKYLGLTADTDEYISVLPGDFVAMSYLSSITYGQHMVDMMNAGEVDLVVFGNHEFQFKNKCPPADLKSRPEYKDVCVAWNMATGNFLYLSSNVFEDAERTVRFGANLEVGDKVSFVNATVPKNKKVLNEESRYYAASGSYWFKMVKNKKICFTGTTQTSAAKSIAGDSNVWFSDMMESGVEAAREMNEDGCNLVIVLTHQREGYDVLFWRKAVVEEGIKIDAIIGGHDHFPAFLNLQHPTKPDIITPVWKMGMDGQMLGKFVFDFDDQHPNGKLRFAHAIPVFDGQCDKHFIGTANEEWWKNNVMQTWTHWVQPIKSLAETKVDNLLFKGLYNTADIRSAESRVGNMLADLFLRNMSVNIAALSGGNIRYGLSQTFPERIPLSLLYLYEENPFLGGLASYDISAMELFGYVLYSASIVTDIDDAARPVTSGFEVEFDPGRTEHGGVALIRFTGTSHMAGIVNRTQTECGHPTLKCGEIIWNAEEGWKVDPFIVVTVAVSDYNARYSPNDAPTLRRSYYLTQMSDLCRRGAESYAIDLNGESTKFACPPGPDFFEYLNEKLPWTDCGYVDGGSTTTPSPMTTTPAPTPSTTTGSSRPHYTAESIRAADVSCAEKASGSYCKYWQLVEGQLCHGTDISCSSLLVEGRRLTVSDAEAQTCWARLGSTIAERSVHVWVVEAVTPDDVAVVDASTPIAAGSSAAALYLPAPWYVGGENPQDLTRYGIFDPDTESMRLANLPVRRWLVQDPAGRVVASRRRSTDTEGVGQFYGVRVSPRTILALHQR</sequence>
<dbReference type="Gene3D" id="3.60.21.10">
    <property type="match status" value="1"/>
</dbReference>
<dbReference type="OrthoDB" id="10259892at2759"/>
<feature type="domain" description="Translation elongation factor P/YeiP central" evidence="2">
    <location>
        <begin position="69"/>
        <end position="124"/>
    </location>
</feature>
<gene>
    <name evidence="3" type="primary">MCM2_3</name>
    <name evidence="3" type="ORF">FOZ60_016523</name>
</gene>
<dbReference type="InterPro" id="IPR012340">
    <property type="entry name" value="NA-bd_OB-fold"/>
</dbReference>
<dbReference type="GO" id="GO:0003746">
    <property type="term" value="F:translation elongation factor activity"/>
    <property type="evidence" value="ECO:0007669"/>
    <property type="project" value="InterPro"/>
</dbReference>
<evidence type="ECO:0000313" key="4">
    <source>
        <dbReference type="Proteomes" id="UP000541610"/>
    </source>
</evidence>
<dbReference type="GO" id="GO:0009166">
    <property type="term" value="P:nucleotide catabolic process"/>
    <property type="evidence" value="ECO:0007669"/>
    <property type="project" value="InterPro"/>
</dbReference>
<keyword evidence="3" id="KW-0378">Hydrolase</keyword>
<organism evidence="3 4">
    <name type="scientific">Perkinsus olseni</name>
    <name type="common">Perkinsus atlanticus</name>
    <dbReference type="NCBI Taxonomy" id="32597"/>
    <lineage>
        <taxon>Eukaryota</taxon>
        <taxon>Sar</taxon>
        <taxon>Alveolata</taxon>
        <taxon>Perkinsozoa</taxon>
        <taxon>Perkinsea</taxon>
        <taxon>Perkinsida</taxon>
        <taxon>Perkinsidae</taxon>
        <taxon>Perkinsus</taxon>
    </lineage>
</organism>